<organism evidence="2 3">
    <name type="scientific">Caenorhabditis angaria</name>
    <dbReference type="NCBI Taxonomy" id="860376"/>
    <lineage>
        <taxon>Eukaryota</taxon>
        <taxon>Metazoa</taxon>
        <taxon>Ecdysozoa</taxon>
        <taxon>Nematoda</taxon>
        <taxon>Chromadorea</taxon>
        <taxon>Rhabditida</taxon>
        <taxon>Rhabditina</taxon>
        <taxon>Rhabditomorpha</taxon>
        <taxon>Rhabditoidea</taxon>
        <taxon>Rhabditidae</taxon>
        <taxon>Peloderinae</taxon>
        <taxon>Caenorhabditis</taxon>
    </lineage>
</organism>
<feature type="transmembrane region" description="Helical" evidence="1">
    <location>
        <begin position="278"/>
        <end position="302"/>
    </location>
</feature>
<dbReference type="Pfam" id="PF10318">
    <property type="entry name" value="7TM_GPCR_Srh"/>
    <property type="match status" value="1"/>
</dbReference>
<feature type="transmembrane region" description="Helical" evidence="1">
    <location>
        <begin position="139"/>
        <end position="161"/>
    </location>
</feature>
<feature type="transmembrane region" description="Helical" evidence="1">
    <location>
        <begin position="12"/>
        <end position="34"/>
    </location>
</feature>
<dbReference type="PANTHER" id="PTHR46891">
    <property type="entry name" value="SERPENTINE RECEPTOR, CLASS H-RELATED"/>
    <property type="match status" value="1"/>
</dbReference>
<dbReference type="EMBL" id="CANHGI010000005">
    <property type="protein sequence ID" value="CAI5453328.1"/>
    <property type="molecule type" value="Genomic_DNA"/>
</dbReference>
<dbReference type="InterPro" id="IPR019422">
    <property type="entry name" value="7TM_GPCR_serpentine_rcpt_Srh"/>
</dbReference>
<evidence type="ECO:0000313" key="3">
    <source>
        <dbReference type="Proteomes" id="UP001152747"/>
    </source>
</evidence>
<reference evidence="2" key="1">
    <citation type="submission" date="2022-11" db="EMBL/GenBank/DDBJ databases">
        <authorList>
            <person name="Kikuchi T."/>
        </authorList>
    </citation>
    <scope>NUCLEOTIDE SEQUENCE</scope>
    <source>
        <strain evidence="2">PS1010</strain>
    </source>
</reference>
<accession>A0A9P1J1J9</accession>
<comment type="caution">
    <text evidence="2">The sequence shown here is derived from an EMBL/GenBank/DDBJ whole genome shotgun (WGS) entry which is preliminary data.</text>
</comment>
<feature type="transmembrane region" description="Helical" evidence="1">
    <location>
        <begin position="101"/>
        <end position="119"/>
    </location>
</feature>
<keyword evidence="1" id="KW-0472">Membrane</keyword>
<feature type="transmembrane region" description="Helical" evidence="1">
    <location>
        <begin position="199"/>
        <end position="223"/>
    </location>
</feature>
<keyword evidence="3" id="KW-1185">Reference proteome</keyword>
<gene>
    <name evidence="2" type="ORF">CAMP_LOCUS15965</name>
</gene>
<dbReference type="Proteomes" id="UP001152747">
    <property type="component" value="Unassembled WGS sequence"/>
</dbReference>
<sequence length="329" mass="38279">MFEEFPKWYEISMHVSSSITIPINIFGLIMIAFFSKEQMKNYRYYLLFHQICSMLSDIIINTGTVPVIYSPHAIGSPHGWMTEIFRSLLGMEHSTWLQTEIVFQSSLTTAMSVELLFFYRYQVILPQSHPWKLSKLSKLLTISIYHLAWMFLISISFHNIMQDDQEIVKDQFRRDHPDLAFFVEDKNSLIVVTEVNLNALIFLIVSFTRIGSGLIICCILILLSRYSLDNMMISARTRNMHLNLIRILCYQASIPLAAFYIPILCILTPQLFKIHHTFNLALVSFVIVSFHTFFGTFSLLYFNRPWNVSKKPPRSGQSVTVFSSEKQTR</sequence>
<protein>
    <submittedName>
        <fullName evidence="2">Uncharacterized protein</fullName>
    </submittedName>
</protein>
<evidence type="ECO:0000256" key="1">
    <source>
        <dbReference type="SAM" id="Phobius"/>
    </source>
</evidence>
<feature type="transmembrane region" description="Helical" evidence="1">
    <location>
        <begin position="46"/>
        <end position="69"/>
    </location>
</feature>
<dbReference type="OrthoDB" id="5911714at2759"/>
<dbReference type="AlphaFoldDB" id="A0A9P1J1J9"/>
<evidence type="ECO:0000313" key="2">
    <source>
        <dbReference type="EMBL" id="CAI5453328.1"/>
    </source>
</evidence>
<name>A0A9P1J1J9_9PELO</name>
<feature type="transmembrane region" description="Helical" evidence="1">
    <location>
        <begin position="244"/>
        <end position="272"/>
    </location>
</feature>
<keyword evidence="1" id="KW-0812">Transmembrane</keyword>
<proteinExistence type="predicted"/>
<keyword evidence="1" id="KW-1133">Transmembrane helix</keyword>